<dbReference type="InterPro" id="IPR018707">
    <property type="entry name" value="LpxR"/>
</dbReference>
<evidence type="ECO:0000256" key="1">
    <source>
        <dbReference type="SAM" id="SignalP"/>
    </source>
</evidence>
<dbReference type="Proteomes" id="UP000671852">
    <property type="component" value="Chromosome"/>
</dbReference>
<dbReference type="EMBL" id="CP046072">
    <property type="protein sequence ID" value="QSZ42867.1"/>
    <property type="molecule type" value="Genomic_DNA"/>
</dbReference>
<organism evidence="2 3">
    <name type="scientific">Sulfurimonas aquatica</name>
    <dbReference type="NCBI Taxonomy" id="2672570"/>
    <lineage>
        <taxon>Bacteria</taxon>
        <taxon>Pseudomonadati</taxon>
        <taxon>Campylobacterota</taxon>
        <taxon>Epsilonproteobacteria</taxon>
        <taxon>Campylobacterales</taxon>
        <taxon>Sulfurimonadaceae</taxon>
        <taxon>Sulfurimonas</taxon>
    </lineage>
</organism>
<name>A0A975B273_9BACT</name>
<feature type="signal peptide" evidence="1">
    <location>
        <begin position="1"/>
        <end position="21"/>
    </location>
</feature>
<accession>A0A975B273</accession>
<dbReference type="Pfam" id="PF09982">
    <property type="entry name" value="LpxR"/>
    <property type="match status" value="1"/>
</dbReference>
<dbReference type="KEGG" id="saqt:GJV85_12360"/>
<sequence>MSMKLRNSILLLLIMNLSLFADSSTWTLKRFNLYFENDTFAETDNEYTGGYKLSNVYYLPSDEPDFIEIPFLKSDEDSTFFSVAVAQQIYTPKDTESTEVVLDERPYSGWTYLELGMHYSCPAELDSLVMQVGVVGGRASGAEQFQKALHSLISIDSPKGWDNQLEDELGLNLIYQHKWRYTPEPIGWFEQSYIPFGEVGIGNVKTYARTGILMRIGLNPAEDFGSSSIDIGGENGIPIKKDCLCLDEKDISYTLNLTLAGEAVVKSMLLDGNLLTDSHSVEKEPFVANASFGFSARYEKYELDFIYTINSKKFKKEKGNHKYGSVIFSYLY</sequence>
<dbReference type="AlphaFoldDB" id="A0A975B273"/>
<feature type="chain" id="PRO_5037354491" evidence="1">
    <location>
        <begin position="22"/>
        <end position="332"/>
    </location>
</feature>
<reference evidence="2" key="2">
    <citation type="submission" date="2021-04" db="EMBL/GenBank/DDBJ databases">
        <title>Isolation and characterization of a novel species of the genus Sulfurimonas.</title>
        <authorList>
            <person name="Fukui M."/>
        </authorList>
    </citation>
    <scope>NUCLEOTIDE SEQUENCE</scope>
    <source>
        <strain evidence="2">H1576</strain>
    </source>
</reference>
<dbReference type="Gene3D" id="2.40.128.140">
    <property type="entry name" value="Outer membrane protein"/>
    <property type="match status" value="1"/>
</dbReference>
<dbReference type="InterPro" id="IPR037107">
    <property type="entry name" value="Put_OMP_sf"/>
</dbReference>
<keyword evidence="1" id="KW-0732">Signal</keyword>
<gene>
    <name evidence="2" type="ORF">GJV85_12360</name>
</gene>
<keyword evidence="3" id="KW-1185">Reference proteome</keyword>
<evidence type="ECO:0000313" key="2">
    <source>
        <dbReference type="EMBL" id="QSZ42867.1"/>
    </source>
</evidence>
<protein>
    <submittedName>
        <fullName evidence="2">DUF2219 family protein</fullName>
    </submittedName>
</protein>
<evidence type="ECO:0000313" key="3">
    <source>
        <dbReference type="Proteomes" id="UP000671852"/>
    </source>
</evidence>
<proteinExistence type="predicted"/>
<reference evidence="2" key="1">
    <citation type="submission" date="2019-11" db="EMBL/GenBank/DDBJ databases">
        <authorList>
            <person name="Kojima H."/>
        </authorList>
    </citation>
    <scope>NUCLEOTIDE SEQUENCE</scope>
    <source>
        <strain evidence="2">H1576</strain>
    </source>
</reference>